<dbReference type="GO" id="GO:0004494">
    <property type="term" value="F:methylmalonyl-CoA mutase activity"/>
    <property type="evidence" value="ECO:0007669"/>
    <property type="project" value="UniProtKB-EC"/>
</dbReference>
<dbReference type="InterPro" id="IPR006098">
    <property type="entry name" value="MMCoA_mutase_a_cat"/>
</dbReference>
<dbReference type="Gene3D" id="3.20.20.240">
    <property type="entry name" value="Methylmalonyl-CoA mutase"/>
    <property type="match status" value="1"/>
</dbReference>
<accession>A0A841HXM1</accession>
<dbReference type="SUPFAM" id="SSF51703">
    <property type="entry name" value="Cobalamin (vitamin B12)-dependent enzymes"/>
    <property type="match status" value="1"/>
</dbReference>
<protein>
    <submittedName>
        <fullName evidence="3">Methylmalonyl-CoA mutase N-terminal domain/subunit</fullName>
        <ecNumber evidence="3">5.4.99.2</ecNumber>
    </submittedName>
</protein>
<dbReference type="CDD" id="cd03680">
    <property type="entry name" value="MM_CoA_mutase_ICM_like"/>
    <property type="match status" value="1"/>
</dbReference>
<keyword evidence="1 3" id="KW-0413">Isomerase</keyword>
<dbReference type="NCBIfam" id="TIGR00641">
    <property type="entry name" value="acid_CoA_mut_N"/>
    <property type="match status" value="1"/>
</dbReference>
<dbReference type="EC" id="5.4.99.2" evidence="3"/>
<evidence type="ECO:0000259" key="2">
    <source>
        <dbReference type="Pfam" id="PF01642"/>
    </source>
</evidence>
<evidence type="ECO:0000313" key="3">
    <source>
        <dbReference type="EMBL" id="MBB6097646.1"/>
    </source>
</evidence>
<dbReference type="EMBL" id="JACHHG010000003">
    <property type="protein sequence ID" value="MBB6097646.1"/>
    <property type="molecule type" value="Genomic_DNA"/>
</dbReference>
<reference evidence="3 4" key="1">
    <citation type="submission" date="2020-08" db="EMBL/GenBank/DDBJ databases">
        <title>Genomic Encyclopedia of Type Strains, Phase IV (KMG-IV): sequencing the most valuable type-strain genomes for metagenomic binning, comparative biology and taxonomic classification.</title>
        <authorList>
            <person name="Goeker M."/>
        </authorList>
    </citation>
    <scope>NUCLEOTIDE SEQUENCE [LARGE SCALE GENOMIC DNA]</scope>
    <source>
        <strain evidence="3 4">DSM 21458</strain>
    </source>
</reference>
<comment type="caution">
    <text evidence="3">The sequence shown here is derived from an EMBL/GenBank/DDBJ whole genome shotgun (WGS) entry which is preliminary data.</text>
</comment>
<dbReference type="PANTHER" id="PTHR48101">
    <property type="entry name" value="METHYLMALONYL-COA MUTASE, MITOCHONDRIAL-RELATED"/>
    <property type="match status" value="1"/>
</dbReference>
<dbReference type="GO" id="GO:0031419">
    <property type="term" value="F:cobalamin binding"/>
    <property type="evidence" value="ECO:0007669"/>
    <property type="project" value="InterPro"/>
</dbReference>
<dbReference type="Pfam" id="PF01642">
    <property type="entry name" value="MM_CoA_mutase"/>
    <property type="match status" value="1"/>
</dbReference>
<gene>
    <name evidence="3" type="ORF">HNR42_001063</name>
</gene>
<dbReference type="RefSeq" id="WP_183985287.1">
    <property type="nucleotide sequence ID" value="NZ_JACHHG010000003.1"/>
</dbReference>
<dbReference type="InterPro" id="IPR016176">
    <property type="entry name" value="Cbl-dep_enz_cat"/>
</dbReference>
<dbReference type="AlphaFoldDB" id="A0A841HXM1"/>
<dbReference type="PANTHER" id="PTHR48101:SF1">
    <property type="entry name" value="METHYLMALONYL-COA MUTASE, LARGE SUBUNIT"/>
    <property type="match status" value="1"/>
</dbReference>
<proteinExistence type="predicted"/>
<organism evidence="3 4">
    <name type="scientific">Deinobacterium chartae</name>
    <dbReference type="NCBI Taxonomy" id="521158"/>
    <lineage>
        <taxon>Bacteria</taxon>
        <taxon>Thermotogati</taxon>
        <taxon>Deinococcota</taxon>
        <taxon>Deinococci</taxon>
        <taxon>Deinococcales</taxon>
        <taxon>Deinococcaceae</taxon>
        <taxon>Deinobacterium</taxon>
    </lineage>
</organism>
<sequence length="552" mass="61517">MQSRQKKNEWLQNVYGPATARFPERKYNFKTLSDYEPEPVYTEDDLEDFDPARDLGYPGEYPYTRGVQTSMYRGKLWTMRMFAGFGSAEQTNARFHALLRAGQGGLSTAFDLPTLMGYDSDHPFSKGEVGKCGVAVSSLADMEILFDGINPEQVTTSMTINSPANAIWAMYIAMAQKKGADLSKVGGTLQNDILKEFIAQKEFIYPPAPSVKLVIDTFEWGPKNLPKWNFISVSGYHIREAGATAVQELAFTLADGFHYVEKAIERGLDVDEFAPRISYFFDVHNDFFEEIAKFRAARRIYARQMRERYGAKNPKSWMLRTHAQTAGVSLPAQQPLNNIARVAIQALAAVLGGTNSLHTDAYDEALALPTEEAATIALRTQQIIAYETGVAGTADPLAGSYYLEALTNRIEKEAMGYIETIRALGGVEACIESGYFAGEIGEAAYRYQLEVDRKERIIVGVNDFIDENPVEVPIQLVDPEVERVQAARLARVRAERDPVRVQTALEGLRDAAARGLNTMPFFLECAHAYATLGEQMDVLRKVYGEYTEPVSV</sequence>
<feature type="domain" description="Methylmalonyl-CoA mutase alpha/beta chain catalytic" evidence="2">
    <location>
        <begin position="31"/>
        <end position="545"/>
    </location>
</feature>
<evidence type="ECO:0000313" key="4">
    <source>
        <dbReference type="Proteomes" id="UP000569951"/>
    </source>
</evidence>
<dbReference type="InterPro" id="IPR006099">
    <property type="entry name" value="MeMalonylCoA_mutase_a/b_cat"/>
</dbReference>
<keyword evidence="4" id="KW-1185">Reference proteome</keyword>
<name>A0A841HXM1_9DEIO</name>
<evidence type="ECO:0000256" key="1">
    <source>
        <dbReference type="ARBA" id="ARBA00023235"/>
    </source>
</evidence>
<dbReference type="Proteomes" id="UP000569951">
    <property type="component" value="Unassembled WGS sequence"/>
</dbReference>